<gene>
    <name evidence="1" type="ORF">CA834_10625</name>
</gene>
<evidence type="ECO:0000313" key="1">
    <source>
        <dbReference type="EMBL" id="OZV68092.1"/>
    </source>
</evidence>
<dbReference type="AlphaFoldDB" id="A0A265US84"/>
<dbReference type="RefSeq" id="WP_094968678.1">
    <property type="nucleotide sequence ID" value="NZ_NGJN01000005.1"/>
</dbReference>
<proteinExistence type="predicted"/>
<sequence>MLTGNLEYLISSLPNLTFSDSESVQHEVSGLFNKYAFNTKDTKDLVAILDEEASKYLSSTAIERFKSVKLNNIHSKSFQNSATEVISDFSKFMFALKSELKTVRLQRKTEESIGKSNYELLGDLPKNPLQAEEYLLNIQWQKLEALSFGHYADFSALVLYKLKLEVLLRWWQFDAEIGFKVFQQSLRVA</sequence>
<evidence type="ECO:0000313" key="2">
    <source>
        <dbReference type="Proteomes" id="UP000216840"/>
    </source>
</evidence>
<evidence type="ECO:0008006" key="3">
    <source>
        <dbReference type="Google" id="ProtNLM"/>
    </source>
</evidence>
<comment type="caution">
    <text evidence="1">The sequence shown here is derived from an EMBL/GenBank/DDBJ whole genome shotgun (WGS) entry which is preliminary data.</text>
</comment>
<dbReference type="EMBL" id="NGJN01000005">
    <property type="protein sequence ID" value="OZV68092.1"/>
    <property type="molecule type" value="Genomic_DNA"/>
</dbReference>
<dbReference type="OrthoDB" id="1425639at2"/>
<accession>A0A265US84</accession>
<name>A0A265US84_9FLAO</name>
<keyword evidence="2" id="KW-1185">Reference proteome</keyword>
<organism evidence="1 2">
    <name type="scientific">Winogradskyella aurantia</name>
    <dbReference type="NCBI Taxonomy" id="1915063"/>
    <lineage>
        <taxon>Bacteria</taxon>
        <taxon>Pseudomonadati</taxon>
        <taxon>Bacteroidota</taxon>
        <taxon>Flavobacteriia</taxon>
        <taxon>Flavobacteriales</taxon>
        <taxon>Flavobacteriaceae</taxon>
        <taxon>Winogradskyella</taxon>
    </lineage>
</organism>
<protein>
    <recommendedName>
        <fullName evidence="3">DUF2764 domain-containing protein</fullName>
    </recommendedName>
</protein>
<reference evidence="1 2" key="1">
    <citation type="submission" date="2017-05" db="EMBL/GenBank/DDBJ databases">
        <title>The draft genome sequence of Idiomarina salinarum WNB302.</title>
        <authorList>
            <person name="Sun Y."/>
            <person name="Chen B."/>
            <person name="Du Z."/>
        </authorList>
    </citation>
    <scope>NUCLEOTIDE SEQUENCE [LARGE SCALE GENOMIC DNA]</scope>
    <source>
        <strain evidence="1 2">WNB302</strain>
    </source>
</reference>
<dbReference type="Proteomes" id="UP000216840">
    <property type="component" value="Unassembled WGS sequence"/>
</dbReference>